<name>A0A9I9CU71_CUCME</name>
<feature type="region of interest" description="Disordered" evidence="1">
    <location>
        <begin position="102"/>
        <end position="140"/>
    </location>
</feature>
<dbReference type="AlphaFoldDB" id="A0A9I9CU71"/>
<dbReference type="EnsemblPlants" id="MELO3C008506.2.1">
    <property type="protein sequence ID" value="MELO3C008506.2.1"/>
    <property type="gene ID" value="MELO3C008506.2"/>
</dbReference>
<proteinExistence type="predicted"/>
<reference evidence="2" key="1">
    <citation type="submission" date="2023-03" db="UniProtKB">
        <authorList>
            <consortium name="EnsemblPlants"/>
        </authorList>
    </citation>
    <scope>IDENTIFICATION</scope>
</reference>
<sequence>TFNTITKKLKKKKKEKKRKKKERKKERKKTKTKNLCFSSKKAKREMDGLIPMFYRAMKKNRRRRQYTVLSTKAESESEGEAASLSFNIADFYVDPPSIKSEGRGYRRYNSYGGSTPQEWRRSGVAAGKSRSHGQPPEQQLVRFRSQRILSCLTGH</sequence>
<feature type="region of interest" description="Disordered" evidence="1">
    <location>
        <begin position="1"/>
        <end position="41"/>
    </location>
</feature>
<evidence type="ECO:0000313" key="2">
    <source>
        <dbReference type="EnsemblPlants" id="MELO3C008506.2.1"/>
    </source>
</evidence>
<protein>
    <submittedName>
        <fullName evidence="2">Uncharacterized protein</fullName>
    </submittedName>
</protein>
<feature type="compositionally biased region" description="Basic residues" evidence="1">
    <location>
        <begin position="7"/>
        <end position="32"/>
    </location>
</feature>
<organism evidence="2">
    <name type="scientific">Cucumis melo</name>
    <name type="common">Muskmelon</name>
    <dbReference type="NCBI Taxonomy" id="3656"/>
    <lineage>
        <taxon>Eukaryota</taxon>
        <taxon>Viridiplantae</taxon>
        <taxon>Streptophyta</taxon>
        <taxon>Embryophyta</taxon>
        <taxon>Tracheophyta</taxon>
        <taxon>Spermatophyta</taxon>
        <taxon>Magnoliopsida</taxon>
        <taxon>eudicotyledons</taxon>
        <taxon>Gunneridae</taxon>
        <taxon>Pentapetalae</taxon>
        <taxon>rosids</taxon>
        <taxon>fabids</taxon>
        <taxon>Cucurbitales</taxon>
        <taxon>Cucurbitaceae</taxon>
        <taxon>Benincaseae</taxon>
        <taxon>Cucumis</taxon>
    </lineage>
</organism>
<accession>A0A9I9CU71</accession>
<dbReference type="PANTHER" id="PTHR35485">
    <property type="entry name" value="OS01G0888900 PROTEIN"/>
    <property type="match status" value="1"/>
</dbReference>
<dbReference type="PANTHER" id="PTHR35485:SF4">
    <property type="entry name" value="EXPRESSED PROTEIN"/>
    <property type="match status" value="1"/>
</dbReference>
<evidence type="ECO:0000256" key="1">
    <source>
        <dbReference type="SAM" id="MobiDB-lite"/>
    </source>
</evidence>
<dbReference type="Gramene" id="MELO3C008506.2.1">
    <property type="protein sequence ID" value="MELO3C008506.2.1"/>
    <property type="gene ID" value="MELO3C008506.2"/>
</dbReference>